<dbReference type="EC" id="3.2.1.21" evidence="4"/>
<dbReference type="Gene3D" id="3.20.20.300">
    <property type="entry name" value="Glycoside hydrolase, family 3, N-terminal domain"/>
    <property type="match status" value="1"/>
</dbReference>
<dbReference type="RefSeq" id="WP_183500744.1">
    <property type="nucleotide sequence ID" value="NZ_BAABCO010000003.1"/>
</dbReference>
<dbReference type="SUPFAM" id="SSF52279">
    <property type="entry name" value="Beta-D-glucan exohydrolase, C-terminal domain"/>
    <property type="match status" value="1"/>
</dbReference>
<dbReference type="EMBL" id="JACIFH010000001">
    <property type="protein sequence ID" value="MBB4141245.1"/>
    <property type="molecule type" value="Genomic_DNA"/>
</dbReference>
<dbReference type="InterPro" id="IPR050288">
    <property type="entry name" value="Cellulose_deg_GH3"/>
</dbReference>
<protein>
    <submittedName>
        <fullName evidence="4">Beta-glucosidase</fullName>
        <ecNumber evidence="4">3.2.1.21</ecNumber>
    </submittedName>
</protein>
<dbReference type="Pfam" id="PF00933">
    <property type="entry name" value="Glyco_hydro_3"/>
    <property type="match status" value="1"/>
</dbReference>
<dbReference type="Proteomes" id="UP000549113">
    <property type="component" value="Unassembled WGS sequence"/>
</dbReference>
<dbReference type="InterPro" id="IPR013783">
    <property type="entry name" value="Ig-like_fold"/>
</dbReference>
<sequence>MDAYHDDELRALAERLSLEEKVLLLTGRDSWSTWPLTKIGLRSIVLSDGPAGVRGDTWDERSPSLNLPSPTAAAASWDRGIMRHYGEALGSEAVRKSVDVVLGPTINIQRTPYGGRHFEAFSEDPFLTAELASEYVKGVQSFGVGATVKHYVANDSETDRFTVDVRIDDRTLREVYLRAFETPIVEGRSWLVMSAYNAINGVTASENPLLETPLIAEWGFDGVVVSDWTAVRSVQSARMPQDLAMPGPRSAWSDALVTAVRNGEVDESAIDRKILRLLRLASRVGALAASPVRDRPAPLPDSHLLSIARDTAVAGTVLLKNAGILPLREPAGIAVIGEGAVIARTQGGGSATVMPAAVVTPLEGIETAFPDATVTWAQGAAVHRDLADLTPDMFTTPDGTPGMTVRYFSDGRLLAEEHRRASGIVSFDGAALAARSDLIEMQLTYMPADTTPRIPMSIAGLCAYEILVGDEVVAQGEVQLRPEDDPAAAVLHPPSTTFEVPVTDGRVELRARFAPRLGEMGDAMSFRIGVPATARPRDELIDEAVAIARSADVAVVVVSTSAEVESEGFDRSSLVLPGAQDDLVRAVVDANPRTVVVVNAGAPVGLPWVEDAAAVLAVWFPGQEFGHALGSILNGAEEPRGRLPMTWPAEESAIPVTTVAPDRGVLRYDEGVHVGYRAWLRAGADPAFPFGYGLGYTVWELDSLAIVDEVMTEGDVIADVTVHNSGSRAGSTVVQVYLERLSPSIVDYPQRWLAGFAALTGDAGEEVLARIAISRRELAHWADGWSIEPGDYRLSVGFSSFDIRASATLTCTREGAILARPEVGVRARTP</sequence>
<keyword evidence="4" id="KW-0326">Glycosidase</keyword>
<evidence type="ECO:0000313" key="5">
    <source>
        <dbReference type="Proteomes" id="UP000549113"/>
    </source>
</evidence>
<dbReference type="InterPro" id="IPR002772">
    <property type="entry name" value="Glyco_hydro_3_C"/>
</dbReference>
<name>A0AA40SRT1_9MICO</name>
<dbReference type="InterPro" id="IPR001764">
    <property type="entry name" value="Glyco_hydro_3_N"/>
</dbReference>
<dbReference type="Pfam" id="PF01915">
    <property type="entry name" value="Glyco_hydro_3_C"/>
    <property type="match status" value="1"/>
</dbReference>
<dbReference type="Gene3D" id="2.60.40.10">
    <property type="entry name" value="Immunoglobulins"/>
    <property type="match status" value="1"/>
</dbReference>
<feature type="domain" description="Fibronectin type III-like" evidence="3">
    <location>
        <begin position="732"/>
        <end position="800"/>
    </location>
</feature>
<dbReference type="GO" id="GO:0008422">
    <property type="term" value="F:beta-glucosidase activity"/>
    <property type="evidence" value="ECO:0007669"/>
    <property type="project" value="UniProtKB-EC"/>
</dbReference>
<proteinExistence type="inferred from homology"/>
<dbReference type="Pfam" id="PF14310">
    <property type="entry name" value="Fn3-like"/>
    <property type="match status" value="1"/>
</dbReference>
<keyword evidence="5" id="KW-1185">Reference proteome</keyword>
<evidence type="ECO:0000256" key="1">
    <source>
        <dbReference type="ARBA" id="ARBA00005336"/>
    </source>
</evidence>
<comment type="similarity">
    <text evidence="1">Belongs to the glycosyl hydrolase 3 family.</text>
</comment>
<comment type="caution">
    <text evidence="4">The sequence shown here is derived from an EMBL/GenBank/DDBJ whole genome shotgun (WGS) entry which is preliminary data.</text>
</comment>
<gene>
    <name evidence="4" type="ORF">BKA10_003039</name>
</gene>
<dbReference type="SMART" id="SM01217">
    <property type="entry name" value="Fn3_like"/>
    <property type="match status" value="1"/>
</dbReference>
<dbReference type="InterPro" id="IPR036881">
    <property type="entry name" value="Glyco_hydro_3_C_sf"/>
</dbReference>
<dbReference type="InterPro" id="IPR026891">
    <property type="entry name" value="Fn3-like"/>
</dbReference>
<dbReference type="PANTHER" id="PTHR42715">
    <property type="entry name" value="BETA-GLUCOSIDASE"/>
    <property type="match status" value="1"/>
</dbReference>
<keyword evidence="2 4" id="KW-0378">Hydrolase</keyword>
<dbReference type="SUPFAM" id="SSF51445">
    <property type="entry name" value="(Trans)glycosidases"/>
    <property type="match status" value="1"/>
</dbReference>
<dbReference type="PANTHER" id="PTHR42715:SF10">
    <property type="entry name" value="BETA-GLUCOSIDASE"/>
    <property type="match status" value="1"/>
</dbReference>
<dbReference type="InterPro" id="IPR036962">
    <property type="entry name" value="Glyco_hydro_3_N_sf"/>
</dbReference>
<dbReference type="AlphaFoldDB" id="A0AA40SRT1"/>
<accession>A0AA40SRT1</accession>
<dbReference type="PRINTS" id="PR00133">
    <property type="entry name" value="GLHYDRLASE3"/>
</dbReference>
<evidence type="ECO:0000256" key="2">
    <source>
        <dbReference type="ARBA" id="ARBA00022801"/>
    </source>
</evidence>
<reference evidence="4 5" key="1">
    <citation type="submission" date="2020-08" db="EMBL/GenBank/DDBJ databases">
        <title>Sequencing the genomes of 1000 actinobacteria strains.</title>
        <authorList>
            <person name="Klenk H.-P."/>
        </authorList>
    </citation>
    <scope>NUCLEOTIDE SEQUENCE [LARGE SCALE GENOMIC DNA]</scope>
    <source>
        <strain evidence="4 5">DSM 19600</strain>
    </source>
</reference>
<dbReference type="Gene3D" id="2.60.120.260">
    <property type="entry name" value="Galactose-binding domain-like"/>
    <property type="match status" value="1"/>
</dbReference>
<evidence type="ECO:0000259" key="3">
    <source>
        <dbReference type="SMART" id="SM01217"/>
    </source>
</evidence>
<evidence type="ECO:0000313" key="4">
    <source>
        <dbReference type="EMBL" id="MBB4141245.1"/>
    </source>
</evidence>
<dbReference type="InterPro" id="IPR017853">
    <property type="entry name" value="GH"/>
</dbReference>
<organism evidence="4 5">
    <name type="scientific">Microbacterium invictum</name>
    <dbReference type="NCBI Taxonomy" id="515415"/>
    <lineage>
        <taxon>Bacteria</taxon>
        <taxon>Bacillati</taxon>
        <taxon>Actinomycetota</taxon>
        <taxon>Actinomycetes</taxon>
        <taxon>Micrococcales</taxon>
        <taxon>Microbacteriaceae</taxon>
        <taxon>Microbacterium</taxon>
    </lineage>
</organism>
<dbReference type="GO" id="GO:0005975">
    <property type="term" value="P:carbohydrate metabolic process"/>
    <property type="evidence" value="ECO:0007669"/>
    <property type="project" value="InterPro"/>
</dbReference>
<dbReference type="Gene3D" id="3.40.50.1700">
    <property type="entry name" value="Glycoside hydrolase family 3 C-terminal domain"/>
    <property type="match status" value="1"/>
</dbReference>